<evidence type="ECO:0000313" key="3">
    <source>
        <dbReference type="Proteomes" id="UP000052982"/>
    </source>
</evidence>
<evidence type="ECO:0000313" key="2">
    <source>
        <dbReference type="EMBL" id="KUN88467.1"/>
    </source>
</evidence>
<comment type="caution">
    <text evidence="2">The sequence shown here is derived from an EMBL/GenBank/DDBJ whole genome shotgun (WGS) entry which is preliminary data.</text>
</comment>
<sequence length="113" mass="11635">MGVSRRALLVSSGSAAAGAVLASAGAAQAEEAAVAEQTDESTPAWGYNVPFHGVTQPGPEDGYISVNFTIDMMPGPPEKDVTALDVANAINELLTSRGWSAIQFYGNVPKALN</sequence>
<keyword evidence="1" id="KW-0732">Signal</keyword>
<feature type="chain" id="PRO_5007107084" evidence="1">
    <location>
        <begin position="30"/>
        <end position="113"/>
    </location>
</feature>
<evidence type="ECO:0000256" key="1">
    <source>
        <dbReference type="SAM" id="SignalP"/>
    </source>
</evidence>
<dbReference type="PROSITE" id="PS51318">
    <property type="entry name" value="TAT"/>
    <property type="match status" value="1"/>
</dbReference>
<keyword evidence="3" id="KW-1185">Reference proteome</keyword>
<gene>
    <name evidence="2" type="ORF">AQJ64_03075</name>
</gene>
<dbReference type="OrthoDB" id="4336337at2"/>
<reference evidence="2 3" key="1">
    <citation type="submission" date="2015-10" db="EMBL/GenBank/DDBJ databases">
        <title>Draft genome sequence of Streptomyces griseoruber DSM 40281, type strain for the species Streptomyces griseoruber.</title>
        <authorList>
            <person name="Ruckert C."/>
            <person name="Winkler A."/>
            <person name="Kalinowski J."/>
            <person name="Kampfer P."/>
            <person name="Glaeser S."/>
        </authorList>
    </citation>
    <scope>NUCLEOTIDE SEQUENCE [LARGE SCALE GENOMIC DNA]</scope>
    <source>
        <strain evidence="2 3">DSM 40281</strain>
    </source>
</reference>
<protein>
    <submittedName>
        <fullName evidence="2">Uncharacterized protein</fullName>
    </submittedName>
</protein>
<organism evidence="2 3">
    <name type="scientific">Streptomyces griseoruber</name>
    <dbReference type="NCBI Taxonomy" id="1943"/>
    <lineage>
        <taxon>Bacteria</taxon>
        <taxon>Bacillati</taxon>
        <taxon>Actinomycetota</taxon>
        <taxon>Actinomycetes</taxon>
        <taxon>Kitasatosporales</taxon>
        <taxon>Streptomycetaceae</taxon>
        <taxon>Streptomyces</taxon>
    </lineage>
</organism>
<proteinExistence type="predicted"/>
<dbReference type="Proteomes" id="UP000052982">
    <property type="component" value="Unassembled WGS sequence"/>
</dbReference>
<accession>A0A101TA13</accession>
<feature type="signal peptide" evidence="1">
    <location>
        <begin position="1"/>
        <end position="29"/>
    </location>
</feature>
<dbReference type="EMBL" id="LMWW01000004">
    <property type="protein sequence ID" value="KUN88467.1"/>
    <property type="molecule type" value="Genomic_DNA"/>
</dbReference>
<dbReference type="RefSeq" id="WP_055634295.1">
    <property type="nucleotide sequence ID" value="NZ_JBIRRP010000008.1"/>
</dbReference>
<name>A0A101TA13_9ACTN</name>
<dbReference type="InterPro" id="IPR006311">
    <property type="entry name" value="TAT_signal"/>
</dbReference>
<dbReference type="AlphaFoldDB" id="A0A101TA13"/>